<feature type="signal peptide" evidence="1">
    <location>
        <begin position="1"/>
        <end position="22"/>
    </location>
</feature>
<dbReference type="AlphaFoldDB" id="A0A8S1QVQ5"/>
<gene>
    <name evidence="2" type="ORF">PSON_ATCC_30995.1.T1190117</name>
</gene>
<reference evidence="2" key="1">
    <citation type="submission" date="2021-01" db="EMBL/GenBank/DDBJ databases">
        <authorList>
            <consortium name="Genoscope - CEA"/>
            <person name="William W."/>
        </authorList>
    </citation>
    <scope>NUCLEOTIDE SEQUENCE</scope>
</reference>
<dbReference type="EMBL" id="CAJJDN010000119">
    <property type="protein sequence ID" value="CAD8119015.1"/>
    <property type="molecule type" value="Genomic_DNA"/>
</dbReference>
<name>A0A8S1QVQ5_9CILI</name>
<organism evidence="2 3">
    <name type="scientific">Paramecium sonneborni</name>
    <dbReference type="NCBI Taxonomy" id="65129"/>
    <lineage>
        <taxon>Eukaryota</taxon>
        <taxon>Sar</taxon>
        <taxon>Alveolata</taxon>
        <taxon>Ciliophora</taxon>
        <taxon>Intramacronucleata</taxon>
        <taxon>Oligohymenophorea</taxon>
        <taxon>Peniculida</taxon>
        <taxon>Parameciidae</taxon>
        <taxon>Paramecium</taxon>
    </lineage>
</organism>
<proteinExistence type="predicted"/>
<keyword evidence="3" id="KW-1185">Reference proteome</keyword>
<evidence type="ECO:0000256" key="1">
    <source>
        <dbReference type="SAM" id="SignalP"/>
    </source>
</evidence>
<accession>A0A8S1QVQ5</accession>
<sequence length="255" mass="29757">MINRIAPWLILLEVLIVTTSLSQIGFLTKIDIEKYGYNTIKLKQAEESLKQNNQVILPIMQQSNEDPQSVVFNVYHEPIQYLKLIIAGSDHQIYPAINGQFTKANFKITQDAFIDTNVTLYHNNSVFNFLNKLQSMNILNSMIPKKFNQKFNLIHIFNSQINIVFRDGLNGKPLSWIIGIQHSVYILIKGKKIKIIKDQVIELQNILQMIYLFKFYFQRQQIFLASFNLLHLIYPISNISKTIFNQINCKFKTNL</sequence>
<feature type="chain" id="PRO_5035864382" description="Transmembrane protein" evidence="1">
    <location>
        <begin position="23"/>
        <end position="255"/>
    </location>
</feature>
<evidence type="ECO:0008006" key="4">
    <source>
        <dbReference type="Google" id="ProtNLM"/>
    </source>
</evidence>
<keyword evidence="1" id="KW-0732">Signal</keyword>
<comment type="caution">
    <text evidence="2">The sequence shown here is derived from an EMBL/GenBank/DDBJ whole genome shotgun (WGS) entry which is preliminary data.</text>
</comment>
<dbReference type="Proteomes" id="UP000692954">
    <property type="component" value="Unassembled WGS sequence"/>
</dbReference>
<evidence type="ECO:0000313" key="3">
    <source>
        <dbReference type="Proteomes" id="UP000692954"/>
    </source>
</evidence>
<evidence type="ECO:0000313" key="2">
    <source>
        <dbReference type="EMBL" id="CAD8119015.1"/>
    </source>
</evidence>
<protein>
    <recommendedName>
        <fullName evidence="4">Transmembrane protein</fullName>
    </recommendedName>
</protein>